<dbReference type="RefSeq" id="WP_091212230.1">
    <property type="nucleotide sequence ID" value="NZ_FOCL01000005.1"/>
</dbReference>
<comment type="similarity">
    <text evidence="1">Belongs to the sigma-70 factor family. ECF subfamily.</text>
</comment>
<name>A0A1H8M4H0_9SPHI</name>
<dbReference type="InterPro" id="IPR014284">
    <property type="entry name" value="RNA_pol_sigma-70_dom"/>
</dbReference>
<evidence type="ECO:0000259" key="7">
    <source>
        <dbReference type="Pfam" id="PF08281"/>
    </source>
</evidence>
<dbReference type="NCBIfam" id="TIGR02985">
    <property type="entry name" value="Sig70_bacteroi1"/>
    <property type="match status" value="1"/>
</dbReference>
<dbReference type="GO" id="GO:0006352">
    <property type="term" value="P:DNA-templated transcription initiation"/>
    <property type="evidence" value="ECO:0007669"/>
    <property type="project" value="InterPro"/>
</dbReference>
<dbReference type="PANTHER" id="PTHR43133">
    <property type="entry name" value="RNA POLYMERASE ECF-TYPE SIGMA FACTO"/>
    <property type="match status" value="1"/>
</dbReference>
<dbReference type="InterPro" id="IPR013324">
    <property type="entry name" value="RNA_pol_sigma_r3/r4-like"/>
</dbReference>
<dbReference type="Pfam" id="PF04542">
    <property type="entry name" value="Sigma70_r2"/>
    <property type="match status" value="1"/>
</dbReference>
<dbReference type="SUPFAM" id="SSF88659">
    <property type="entry name" value="Sigma3 and sigma4 domains of RNA polymerase sigma factors"/>
    <property type="match status" value="1"/>
</dbReference>
<dbReference type="NCBIfam" id="TIGR02937">
    <property type="entry name" value="sigma70-ECF"/>
    <property type="match status" value="1"/>
</dbReference>
<evidence type="ECO:0000313" key="9">
    <source>
        <dbReference type="Proteomes" id="UP000198942"/>
    </source>
</evidence>
<dbReference type="AlphaFoldDB" id="A0A1H8M4H0"/>
<accession>A0A1H8M4H0</accession>
<sequence>MVNYNTLSDSELTDLLRLDDQLAFAEIYDRYFGLLYIHAFNRVRDKEEARDVVQELFAFLWANHDTIEFKTNLSNYLYTATRNRILNVIGRKQIHERYKLKLPEQVITPILTDHLVRERQLTEIINKEIQALPPKMRVVFEMSRKYHMTYKEIAGQLDITEQSVRSHVKNALKVLRVKLGIITFLIFILFNK</sequence>
<dbReference type="GO" id="GO:0016987">
    <property type="term" value="F:sigma factor activity"/>
    <property type="evidence" value="ECO:0007669"/>
    <property type="project" value="UniProtKB-KW"/>
</dbReference>
<dbReference type="STRING" id="551995.SAMN05192574_105387"/>
<keyword evidence="3" id="KW-0731">Sigma factor</keyword>
<dbReference type="InterPro" id="IPR013249">
    <property type="entry name" value="RNA_pol_sigma70_r4_t2"/>
</dbReference>
<dbReference type="Gene3D" id="1.10.1740.10">
    <property type="match status" value="1"/>
</dbReference>
<keyword evidence="5" id="KW-0812">Transmembrane</keyword>
<keyword evidence="5" id="KW-1133">Transmembrane helix</keyword>
<feature type="domain" description="RNA polymerase sigma factor 70 region 4 type 2" evidence="7">
    <location>
        <begin position="124"/>
        <end position="173"/>
    </location>
</feature>
<dbReference type="OrthoDB" id="659569at2"/>
<dbReference type="InterPro" id="IPR013325">
    <property type="entry name" value="RNA_pol_sigma_r2"/>
</dbReference>
<proteinExistence type="inferred from homology"/>
<dbReference type="InterPro" id="IPR007627">
    <property type="entry name" value="RNA_pol_sigma70_r2"/>
</dbReference>
<dbReference type="EMBL" id="FOCL01000005">
    <property type="protein sequence ID" value="SEO12273.1"/>
    <property type="molecule type" value="Genomic_DNA"/>
</dbReference>
<dbReference type="Proteomes" id="UP000198942">
    <property type="component" value="Unassembled WGS sequence"/>
</dbReference>
<dbReference type="Pfam" id="PF08281">
    <property type="entry name" value="Sigma70_r4_2"/>
    <property type="match status" value="1"/>
</dbReference>
<keyword evidence="4" id="KW-0804">Transcription</keyword>
<dbReference type="InterPro" id="IPR039425">
    <property type="entry name" value="RNA_pol_sigma-70-like"/>
</dbReference>
<dbReference type="GO" id="GO:0003677">
    <property type="term" value="F:DNA binding"/>
    <property type="evidence" value="ECO:0007669"/>
    <property type="project" value="InterPro"/>
</dbReference>
<keyword evidence="5" id="KW-0472">Membrane</keyword>
<evidence type="ECO:0000256" key="1">
    <source>
        <dbReference type="ARBA" id="ARBA00010641"/>
    </source>
</evidence>
<gene>
    <name evidence="8" type="ORF">SAMN05192574_105387</name>
</gene>
<dbReference type="SUPFAM" id="SSF88946">
    <property type="entry name" value="Sigma2 domain of RNA polymerase sigma factors"/>
    <property type="match status" value="1"/>
</dbReference>
<protein>
    <submittedName>
        <fullName evidence="8">RNA polymerase sigma-70 factor, Bacteroides expansion family 1</fullName>
    </submittedName>
</protein>
<dbReference type="InterPro" id="IPR036388">
    <property type="entry name" value="WH-like_DNA-bd_sf"/>
</dbReference>
<dbReference type="InterPro" id="IPR014327">
    <property type="entry name" value="RNA_pol_sigma70_bacteroid"/>
</dbReference>
<feature type="transmembrane region" description="Helical" evidence="5">
    <location>
        <begin position="174"/>
        <end position="190"/>
    </location>
</feature>
<evidence type="ECO:0000259" key="6">
    <source>
        <dbReference type="Pfam" id="PF04542"/>
    </source>
</evidence>
<evidence type="ECO:0000256" key="3">
    <source>
        <dbReference type="ARBA" id="ARBA00023082"/>
    </source>
</evidence>
<feature type="domain" description="RNA polymerase sigma-70 region 2" evidence="6">
    <location>
        <begin position="27"/>
        <end position="92"/>
    </location>
</feature>
<dbReference type="PANTHER" id="PTHR43133:SF46">
    <property type="entry name" value="RNA POLYMERASE SIGMA-70 FACTOR ECF SUBFAMILY"/>
    <property type="match status" value="1"/>
</dbReference>
<evidence type="ECO:0000256" key="5">
    <source>
        <dbReference type="SAM" id="Phobius"/>
    </source>
</evidence>
<reference evidence="9" key="1">
    <citation type="submission" date="2016-10" db="EMBL/GenBank/DDBJ databases">
        <authorList>
            <person name="Varghese N."/>
            <person name="Submissions S."/>
        </authorList>
    </citation>
    <scope>NUCLEOTIDE SEQUENCE [LARGE SCALE GENOMIC DNA]</scope>
    <source>
        <strain evidence="9">Gh-48</strain>
    </source>
</reference>
<keyword evidence="2" id="KW-0805">Transcription regulation</keyword>
<evidence type="ECO:0000256" key="2">
    <source>
        <dbReference type="ARBA" id="ARBA00023015"/>
    </source>
</evidence>
<evidence type="ECO:0000313" key="8">
    <source>
        <dbReference type="EMBL" id="SEO12273.1"/>
    </source>
</evidence>
<dbReference type="Gene3D" id="1.10.10.10">
    <property type="entry name" value="Winged helix-like DNA-binding domain superfamily/Winged helix DNA-binding domain"/>
    <property type="match status" value="1"/>
</dbReference>
<keyword evidence="9" id="KW-1185">Reference proteome</keyword>
<evidence type="ECO:0000256" key="4">
    <source>
        <dbReference type="ARBA" id="ARBA00023163"/>
    </source>
</evidence>
<organism evidence="8 9">
    <name type="scientific">Mucilaginibacter gossypiicola</name>
    <dbReference type="NCBI Taxonomy" id="551995"/>
    <lineage>
        <taxon>Bacteria</taxon>
        <taxon>Pseudomonadati</taxon>
        <taxon>Bacteroidota</taxon>
        <taxon>Sphingobacteriia</taxon>
        <taxon>Sphingobacteriales</taxon>
        <taxon>Sphingobacteriaceae</taxon>
        <taxon>Mucilaginibacter</taxon>
    </lineage>
</organism>